<dbReference type="Proteomes" id="UP000228867">
    <property type="component" value="Unassembled WGS sequence"/>
</dbReference>
<dbReference type="InterPro" id="IPR020556">
    <property type="entry name" value="Amidase_CS"/>
</dbReference>
<dbReference type="EC" id="6.3.5.7" evidence="7"/>
<dbReference type="InterPro" id="IPR023631">
    <property type="entry name" value="Amidase_dom"/>
</dbReference>
<keyword evidence="9" id="KW-0808">Transferase</keyword>
<keyword evidence="4 7" id="KW-0067">ATP-binding</keyword>
<evidence type="ECO:0000256" key="2">
    <source>
        <dbReference type="ARBA" id="ARBA00022598"/>
    </source>
</evidence>
<evidence type="ECO:0000256" key="1">
    <source>
        <dbReference type="ARBA" id="ARBA00008069"/>
    </source>
</evidence>
<dbReference type="PANTHER" id="PTHR11895:SF151">
    <property type="entry name" value="GLUTAMYL-TRNA(GLN) AMIDOTRANSFERASE SUBUNIT A"/>
    <property type="match status" value="1"/>
</dbReference>
<protein>
    <recommendedName>
        <fullName evidence="7">Glutamyl-tRNA(Gln) amidotransferase subunit A</fullName>
        <shortName evidence="7">Glu-ADT subunit A</shortName>
        <ecNumber evidence="7">6.3.5.7</ecNumber>
    </recommendedName>
</protein>
<comment type="similarity">
    <text evidence="1 7">Belongs to the amidase family. GatA subfamily.</text>
</comment>
<sequence>MHLHDLTIKKFHEGLLNKEFSVLEIVQSFFKCIKDKDEEIGAYLTLNEEEAIKAAEKVDLAIAKNEEIDILAGVPLAIKDNILIENLPATAASKILKNYIASYDATVIKKLKKAGSVFLGKTNLDEFAMGSSNENSAFKIVHNPYDLKRVPGGSSGGSAAAVASHMAIAALGSDTGGSIRQPAHFCGVVGLKPTYGAVSRFGLMAMASSLDQIGPITKTAEDAALLFNQIKGIDPFDATSAKFDYAGDLLNPDLAKIKKLKIGLPKEYFEKGLDKNVSQGMEEAIKRLKTLGLKFKNISLPHTSYALSCYYIIMPAEVSTNLARFEGIRYSRINADRIRTNADNISVNQRSYQRKSALSEIYFRQRGQGFGQEAKRRIILGTFVLSAGYYDAYYSQAQKVRRLVKEDFDRAFDSSAGGVDVILTPVAPTSAFKINEKTSDPLAMYLSDILTIPVNLAGLPAISLPVKKYCLGGKELPVGFQLIGKHFQEADILGIGQYYERIED</sequence>
<dbReference type="HAMAP" id="MF_00120">
    <property type="entry name" value="GatA"/>
    <property type="match status" value="1"/>
</dbReference>
<dbReference type="PANTHER" id="PTHR11895">
    <property type="entry name" value="TRANSAMIDASE"/>
    <property type="match status" value="1"/>
</dbReference>
<evidence type="ECO:0000313" key="10">
    <source>
        <dbReference type="Proteomes" id="UP000228867"/>
    </source>
</evidence>
<dbReference type="GO" id="GO:0006412">
    <property type="term" value="P:translation"/>
    <property type="evidence" value="ECO:0007669"/>
    <property type="project" value="UniProtKB-UniRule"/>
</dbReference>
<comment type="function">
    <text evidence="7">Allows the formation of correctly charged Gln-tRNA(Gln) through the transamidation of misacylated Glu-tRNA(Gln) in organisms which lack glutaminyl-tRNA synthetase. The reaction takes place in the presence of glutamine and ATP through an activated gamma-phospho-Glu-tRNA(Gln).</text>
</comment>
<organism evidence="9 10">
    <name type="scientific">Candidatus Jorgensenbacteria bacterium CG11_big_fil_rev_8_21_14_0_20_38_23</name>
    <dbReference type="NCBI Taxonomy" id="1974594"/>
    <lineage>
        <taxon>Bacteria</taxon>
        <taxon>Candidatus Joergenseniibacteriota</taxon>
    </lineage>
</organism>
<accession>A0A2H0NB45</accession>
<feature type="active site" description="Acyl-ester intermediate" evidence="7">
    <location>
        <position position="178"/>
    </location>
</feature>
<evidence type="ECO:0000256" key="5">
    <source>
        <dbReference type="ARBA" id="ARBA00022917"/>
    </source>
</evidence>
<dbReference type="GO" id="GO:0030956">
    <property type="term" value="C:glutamyl-tRNA(Gln) amidotransferase complex"/>
    <property type="evidence" value="ECO:0007669"/>
    <property type="project" value="InterPro"/>
</dbReference>
<feature type="domain" description="Amidase" evidence="8">
    <location>
        <begin position="24"/>
        <end position="493"/>
    </location>
</feature>
<dbReference type="GO" id="GO:0050567">
    <property type="term" value="F:glutaminyl-tRNA synthase (glutamine-hydrolyzing) activity"/>
    <property type="evidence" value="ECO:0007669"/>
    <property type="project" value="UniProtKB-UniRule"/>
</dbReference>
<evidence type="ECO:0000256" key="3">
    <source>
        <dbReference type="ARBA" id="ARBA00022741"/>
    </source>
</evidence>
<comment type="caution">
    <text evidence="9">The sequence shown here is derived from an EMBL/GenBank/DDBJ whole genome shotgun (WGS) entry which is preliminary data.</text>
</comment>
<reference evidence="9 10" key="1">
    <citation type="submission" date="2017-09" db="EMBL/GenBank/DDBJ databases">
        <title>Depth-based differentiation of microbial function through sediment-hosted aquifers and enrichment of novel symbionts in the deep terrestrial subsurface.</title>
        <authorList>
            <person name="Probst A.J."/>
            <person name="Ladd B."/>
            <person name="Jarett J.K."/>
            <person name="Geller-Mcgrath D.E."/>
            <person name="Sieber C.M."/>
            <person name="Emerson J.B."/>
            <person name="Anantharaman K."/>
            <person name="Thomas B.C."/>
            <person name="Malmstrom R."/>
            <person name="Stieglmeier M."/>
            <person name="Klingl A."/>
            <person name="Woyke T."/>
            <person name="Ryan C.M."/>
            <person name="Banfield J.F."/>
        </authorList>
    </citation>
    <scope>NUCLEOTIDE SEQUENCE [LARGE SCALE GENOMIC DNA]</scope>
    <source>
        <strain evidence="9">CG11_big_fil_rev_8_21_14_0_20_38_23</strain>
    </source>
</reference>
<keyword evidence="2 7" id="KW-0436">Ligase</keyword>
<proteinExistence type="inferred from homology"/>
<gene>
    <name evidence="7" type="primary">gatA</name>
    <name evidence="9" type="ORF">COV54_03350</name>
</gene>
<dbReference type="InterPro" id="IPR036928">
    <property type="entry name" value="AS_sf"/>
</dbReference>
<evidence type="ECO:0000259" key="8">
    <source>
        <dbReference type="Pfam" id="PF01425"/>
    </source>
</evidence>
<feature type="active site" description="Charge relay system" evidence="7">
    <location>
        <position position="154"/>
    </location>
</feature>
<dbReference type="NCBIfam" id="TIGR00132">
    <property type="entry name" value="gatA"/>
    <property type="match status" value="1"/>
</dbReference>
<evidence type="ECO:0000313" key="9">
    <source>
        <dbReference type="EMBL" id="PIR06111.1"/>
    </source>
</evidence>
<dbReference type="GO" id="GO:0005524">
    <property type="term" value="F:ATP binding"/>
    <property type="evidence" value="ECO:0007669"/>
    <property type="project" value="UniProtKB-KW"/>
</dbReference>
<comment type="catalytic activity">
    <reaction evidence="6 7">
        <text>L-glutamyl-tRNA(Gln) + L-glutamine + ATP + H2O = L-glutaminyl-tRNA(Gln) + L-glutamate + ADP + phosphate + H(+)</text>
        <dbReference type="Rhea" id="RHEA:17521"/>
        <dbReference type="Rhea" id="RHEA-COMP:9681"/>
        <dbReference type="Rhea" id="RHEA-COMP:9684"/>
        <dbReference type="ChEBI" id="CHEBI:15377"/>
        <dbReference type="ChEBI" id="CHEBI:15378"/>
        <dbReference type="ChEBI" id="CHEBI:29985"/>
        <dbReference type="ChEBI" id="CHEBI:30616"/>
        <dbReference type="ChEBI" id="CHEBI:43474"/>
        <dbReference type="ChEBI" id="CHEBI:58359"/>
        <dbReference type="ChEBI" id="CHEBI:78520"/>
        <dbReference type="ChEBI" id="CHEBI:78521"/>
        <dbReference type="ChEBI" id="CHEBI:456216"/>
        <dbReference type="EC" id="6.3.5.7"/>
    </reaction>
</comment>
<dbReference type="InterPro" id="IPR004412">
    <property type="entry name" value="GatA"/>
</dbReference>
<feature type="active site" description="Charge relay system" evidence="7">
    <location>
        <position position="79"/>
    </location>
</feature>
<dbReference type="AlphaFoldDB" id="A0A2H0NB45"/>
<comment type="subunit">
    <text evidence="7">Heterotrimer of A, B and C subunits.</text>
</comment>
<dbReference type="Gene3D" id="3.90.1300.10">
    <property type="entry name" value="Amidase signature (AS) domain"/>
    <property type="match status" value="1"/>
</dbReference>
<keyword evidence="3 7" id="KW-0547">Nucleotide-binding</keyword>
<evidence type="ECO:0000256" key="7">
    <source>
        <dbReference type="HAMAP-Rule" id="MF_00120"/>
    </source>
</evidence>
<dbReference type="PROSITE" id="PS00571">
    <property type="entry name" value="AMIDASES"/>
    <property type="match status" value="1"/>
</dbReference>
<dbReference type="Pfam" id="PF01425">
    <property type="entry name" value="Amidase"/>
    <property type="match status" value="1"/>
</dbReference>
<dbReference type="GO" id="GO:0016740">
    <property type="term" value="F:transferase activity"/>
    <property type="evidence" value="ECO:0007669"/>
    <property type="project" value="UniProtKB-KW"/>
</dbReference>
<evidence type="ECO:0000256" key="4">
    <source>
        <dbReference type="ARBA" id="ARBA00022840"/>
    </source>
</evidence>
<dbReference type="InterPro" id="IPR000120">
    <property type="entry name" value="Amidase"/>
</dbReference>
<dbReference type="EMBL" id="PCWR01000067">
    <property type="protein sequence ID" value="PIR06111.1"/>
    <property type="molecule type" value="Genomic_DNA"/>
</dbReference>
<dbReference type="SUPFAM" id="SSF75304">
    <property type="entry name" value="Amidase signature (AS) enzymes"/>
    <property type="match status" value="1"/>
</dbReference>
<name>A0A2H0NB45_9BACT</name>
<keyword evidence="5 7" id="KW-0648">Protein biosynthesis</keyword>
<evidence type="ECO:0000256" key="6">
    <source>
        <dbReference type="ARBA" id="ARBA00047407"/>
    </source>
</evidence>